<evidence type="ECO:0000256" key="1">
    <source>
        <dbReference type="SAM" id="Phobius"/>
    </source>
</evidence>
<feature type="transmembrane region" description="Helical" evidence="1">
    <location>
        <begin position="71"/>
        <end position="93"/>
    </location>
</feature>
<dbReference type="Pfam" id="PF04021">
    <property type="entry name" value="Class_IIIsignal"/>
    <property type="match status" value="1"/>
</dbReference>
<dbReference type="AlphaFoldDB" id="K5CYP4"/>
<dbReference type="Proteomes" id="UP000007993">
    <property type="component" value="Unassembled WGS sequence"/>
</dbReference>
<dbReference type="InterPro" id="IPR007166">
    <property type="entry name" value="Class3_signal_pept_motif"/>
</dbReference>
<evidence type="ECO:0000313" key="2">
    <source>
        <dbReference type="EMBL" id="EKJ99231.1"/>
    </source>
</evidence>
<dbReference type="EMBL" id="AMCW01000152">
    <property type="protein sequence ID" value="EKJ99231.1"/>
    <property type="molecule type" value="Genomic_DNA"/>
</dbReference>
<dbReference type="PATRIC" id="fig|993517.3.peg.5855"/>
<keyword evidence="1" id="KW-0472">Membrane</keyword>
<accession>K5CYP4</accession>
<comment type="caution">
    <text evidence="2">The sequence shown here is derived from an EMBL/GenBank/DDBJ whole genome shotgun (WGS) entry which is preliminary data.</text>
</comment>
<keyword evidence="1" id="KW-1133">Transmembrane helix</keyword>
<evidence type="ECO:0000313" key="3">
    <source>
        <dbReference type="Proteomes" id="UP000007993"/>
    </source>
</evidence>
<keyword evidence="1" id="KW-0812">Transmembrane</keyword>
<proteinExistence type="predicted"/>
<name>K5CYP4_RHOBT</name>
<organism evidence="2 3">
    <name type="scientific">Rhodopirellula baltica SH28</name>
    <dbReference type="NCBI Taxonomy" id="993517"/>
    <lineage>
        <taxon>Bacteria</taxon>
        <taxon>Pseudomonadati</taxon>
        <taxon>Planctomycetota</taxon>
        <taxon>Planctomycetia</taxon>
        <taxon>Pirellulales</taxon>
        <taxon>Pirellulaceae</taxon>
        <taxon>Rhodopirellula</taxon>
    </lineage>
</organism>
<sequence>MDEATSPLAQASLPRPPRRKDIVCGLFVAAAHACIGHAEPLVRRQNISLKPVFSKENKMRKFFSNKKGQGLVEYGLIIAGVALICAAAISVFGHKTSDLIGATAAILPGAHPDDNAAMTSGKLIETTVGAAGDPIELDAAGIAGNAGTARLGVNFGLDTPDDFGGLILEP</sequence>
<protein>
    <submittedName>
        <fullName evidence="2">Uncharacterized protein</fullName>
    </submittedName>
</protein>
<gene>
    <name evidence="2" type="ORF">RBSH_05407</name>
</gene>
<reference evidence="2 3" key="1">
    <citation type="journal article" date="2013" name="Mar. Genomics">
        <title>Expression of sulfatases in Rhodopirellula baltica and the diversity of sulfatases in the genus Rhodopirellula.</title>
        <authorList>
            <person name="Wegner C.E."/>
            <person name="Richter-Heitmann T."/>
            <person name="Klindworth A."/>
            <person name="Klockow C."/>
            <person name="Richter M."/>
            <person name="Achstetter T."/>
            <person name="Glockner F.O."/>
            <person name="Harder J."/>
        </authorList>
    </citation>
    <scope>NUCLEOTIDE SEQUENCE [LARGE SCALE GENOMIC DNA]</scope>
    <source>
        <strain evidence="2 3">SH28</strain>
    </source>
</reference>